<reference evidence="2 3" key="1">
    <citation type="submission" date="2019-07" db="EMBL/GenBank/DDBJ databases">
        <title>Hymenobacter sp. straun FUR1 Genome sequencing and assembly.</title>
        <authorList>
            <person name="Chhetri G."/>
        </authorList>
    </citation>
    <scope>NUCLEOTIDE SEQUENCE [LARGE SCALE GENOMIC DNA]</scope>
    <source>
        <strain evidence="2 3">Fur1</strain>
    </source>
</reference>
<dbReference type="AlphaFoldDB" id="A0A558BRE1"/>
<evidence type="ECO:0000313" key="3">
    <source>
        <dbReference type="Proteomes" id="UP000317624"/>
    </source>
</evidence>
<dbReference type="GO" id="GO:0016757">
    <property type="term" value="F:glycosyltransferase activity"/>
    <property type="evidence" value="ECO:0007669"/>
    <property type="project" value="UniProtKB-ARBA"/>
</dbReference>
<dbReference type="Pfam" id="PF13579">
    <property type="entry name" value="Glyco_trans_4_4"/>
    <property type="match status" value="1"/>
</dbReference>
<evidence type="ECO:0000259" key="1">
    <source>
        <dbReference type="Pfam" id="PF13579"/>
    </source>
</evidence>
<dbReference type="SUPFAM" id="SSF53756">
    <property type="entry name" value="UDP-Glycosyltransferase/glycogen phosphorylase"/>
    <property type="match status" value="1"/>
</dbReference>
<comment type="caution">
    <text evidence="2">The sequence shown here is derived from an EMBL/GenBank/DDBJ whole genome shotgun (WGS) entry which is preliminary data.</text>
</comment>
<dbReference type="OrthoDB" id="9807209at2"/>
<dbReference type="Proteomes" id="UP000317624">
    <property type="component" value="Unassembled WGS sequence"/>
</dbReference>
<dbReference type="PANTHER" id="PTHR12526:SF600">
    <property type="entry name" value="GLYCOSYL TRANSFERASE GROUP 1"/>
    <property type="match status" value="1"/>
</dbReference>
<dbReference type="Gene3D" id="3.40.50.2000">
    <property type="entry name" value="Glycogen Phosphorylase B"/>
    <property type="match status" value="2"/>
</dbReference>
<dbReference type="Pfam" id="PF13692">
    <property type="entry name" value="Glyco_trans_1_4"/>
    <property type="match status" value="1"/>
</dbReference>
<dbReference type="CDD" id="cd03801">
    <property type="entry name" value="GT4_PimA-like"/>
    <property type="match status" value="1"/>
</dbReference>
<evidence type="ECO:0000313" key="2">
    <source>
        <dbReference type="EMBL" id="TVT39086.1"/>
    </source>
</evidence>
<name>A0A558BRE1_9BACT</name>
<dbReference type="RefSeq" id="WP_144849595.1">
    <property type="nucleotide sequence ID" value="NZ_VMRJ01000004.1"/>
</dbReference>
<accession>A0A558BRE1</accession>
<proteinExistence type="predicted"/>
<sequence length="415" mass="45403">MHILQLCPRVPYPPHDGGALAMYETARGLAEAGHRVTILAANTPKHHQPADALAHLGPNVRLVTVDVDTRIRPLAALRNLLFSQEAYNVQRFVSKALLDELAATLVADPADLVQFEGTFVAPYLELLTTKMRSQGAQLPPLVLRAHNIEHTIWQMLAGRTGNPLKSWYLQNMASRLARFEHEVLPRFDAVAAITKQDADRLRQMGCPEPIAVIPASYDLGRLPAATAPPRPRTLFVIGSLNWLPNLEGLAWFLKEIWPQAHAEMPELELHIAGSHPPADLTSRPPGQDNVFVHGFVESAPAFMQQYELMLVPLLSGGGMRVKVVEGLALGKAVLSTTLGAEGIAAHNDENILLRDGAAAWLAALRDYYHGRLPLAAIAEAAARTAHAEYDTRQVTQRLLGLYETLLGQPTPVPQP</sequence>
<keyword evidence="2" id="KW-0808">Transferase</keyword>
<dbReference type="PANTHER" id="PTHR12526">
    <property type="entry name" value="GLYCOSYLTRANSFERASE"/>
    <property type="match status" value="1"/>
</dbReference>
<dbReference type="EMBL" id="VMRJ01000004">
    <property type="protein sequence ID" value="TVT39086.1"/>
    <property type="molecule type" value="Genomic_DNA"/>
</dbReference>
<organism evidence="2 3">
    <name type="scientific">Hymenobacter setariae</name>
    <dbReference type="NCBI Taxonomy" id="2594794"/>
    <lineage>
        <taxon>Bacteria</taxon>
        <taxon>Pseudomonadati</taxon>
        <taxon>Bacteroidota</taxon>
        <taxon>Cytophagia</taxon>
        <taxon>Cytophagales</taxon>
        <taxon>Hymenobacteraceae</taxon>
        <taxon>Hymenobacter</taxon>
    </lineage>
</organism>
<keyword evidence="3" id="KW-1185">Reference proteome</keyword>
<feature type="domain" description="Glycosyltransferase subfamily 4-like N-terminal" evidence="1">
    <location>
        <begin position="17"/>
        <end position="214"/>
    </location>
</feature>
<protein>
    <submittedName>
        <fullName evidence="2">Glycosyltransferase</fullName>
    </submittedName>
</protein>
<gene>
    <name evidence="2" type="ORF">FNT36_15595</name>
</gene>
<dbReference type="InterPro" id="IPR028098">
    <property type="entry name" value="Glyco_trans_4-like_N"/>
</dbReference>